<dbReference type="PANTHER" id="PTHR14652:SF2">
    <property type="entry name" value="TYPE 2 DNA TOPOISOMERASE 6 SUBUNIT B-LIKE"/>
    <property type="match status" value="1"/>
</dbReference>
<organism evidence="2 3">
    <name type="scientific">Scomber scombrus</name>
    <name type="common">Atlantic mackerel</name>
    <name type="synonym">Scomber vernalis</name>
    <dbReference type="NCBI Taxonomy" id="13677"/>
    <lineage>
        <taxon>Eukaryota</taxon>
        <taxon>Metazoa</taxon>
        <taxon>Chordata</taxon>
        <taxon>Craniata</taxon>
        <taxon>Vertebrata</taxon>
        <taxon>Euteleostomi</taxon>
        <taxon>Actinopterygii</taxon>
        <taxon>Neopterygii</taxon>
        <taxon>Teleostei</taxon>
        <taxon>Neoteleostei</taxon>
        <taxon>Acanthomorphata</taxon>
        <taxon>Pelagiaria</taxon>
        <taxon>Scombriformes</taxon>
        <taxon>Scombridae</taxon>
        <taxon>Scomber</taxon>
    </lineage>
</organism>
<dbReference type="Proteomes" id="UP001314229">
    <property type="component" value="Unassembled WGS sequence"/>
</dbReference>
<evidence type="ECO:0000313" key="2">
    <source>
        <dbReference type="EMBL" id="CAK6971976.1"/>
    </source>
</evidence>
<evidence type="ECO:0000256" key="1">
    <source>
        <dbReference type="SAM" id="MobiDB-lite"/>
    </source>
</evidence>
<feature type="region of interest" description="Disordered" evidence="1">
    <location>
        <begin position="407"/>
        <end position="426"/>
    </location>
</feature>
<dbReference type="Pfam" id="PF15091">
    <property type="entry name" value="DUF4554"/>
    <property type="match status" value="1"/>
</dbReference>
<dbReference type="InterPro" id="IPR028040">
    <property type="entry name" value="TopoVIB-like"/>
</dbReference>
<proteinExistence type="predicted"/>
<name>A0AAV1PJA4_SCOSC</name>
<feature type="compositionally biased region" description="Basic and acidic residues" evidence="1">
    <location>
        <begin position="411"/>
        <end position="426"/>
    </location>
</feature>
<protein>
    <submittedName>
        <fullName evidence="2">DUF4554 domain-containing protein isoform X3</fullName>
    </submittedName>
</protein>
<gene>
    <name evidence="2" type="ORF">FSCOSCO3_A009069</name>
</gene>
<dbReference type="EMBL" id="CAWUFR010000189">
    <property type="protein sequence ID" value="CAK6971976.1"/>
    <property type="molecule type" value="Genomic_DNA"/>
</dbReference>
<accession>A0AAV1PJA4</accession>
<evidence type="ECO:0000313" key="3">
    <source>
        <dbReference type="Proteomes" id="UP001314229"/>
    </source>
</evidence>
<reference evidence="2 3" key="1">
    <citation type="submission" date="2024-01" db="EMBL/GenBank/DDBJ databases">
        <authorList>
            <person name="Alioto T."/>
            <person name="Alioto T."/>
            <person name="Gomez Garrido J."/>
        </authorList>
    </citation>
    <scope>NUCLEOTIDE SEQUENCE [LARGE SCALE GENOMIC DNA]</scope>
</reference>
<sequence length="426" mass="47572">MLREIQQVLRFIMNLRKQRQQRDVKTTGGLLVLLWSETGAPVQSLNCTDVKECMFPCVGPRPEPDPEELCAFTDLHGSLRVLLSFQIKDGRLVGPELQPLIENFLHTFSLANAGIRIHLKFKFNQQTIQQEFRVKIKSKVAHAAPPSLLLDITSCTHPPVCVRKGGWCQGGHPVLGARLPLSIPPDVMGRGLYGELSVQLVTLLNPCVKHPSNVPVSGPSAFFQNLPANLDYQEMGLQGLHCSSFTDLVHSGGIVYKIKQENDEEPQQESSLVPMQQNLLIFLLLQHSDSFISQLSDIMATDALIELHLEDILSNNRRAVTAALQTELKNTLKAQNHRNKDQEKLRSAADVILSSSIGIVSCSSNMNFRNACLNSMKVSDTHELSPSLRDSLRTVTSWKFAPKGRCYSSQMEEHPERDNEPTRTEI</sequence>
<dbReference type="PANTHER" id="PTHR14652">
    <property type="entry name" value="TYPE 2 DNA TOPOISOMERASE 6 SUBUNIT B-LIKE"/>
    <property type="match status" value="1"/>
</dbReference>
<dbReference type="GO" id="GO:0042138">
    <property type="term" value="P:meiotic DNA double-strand break formation"/>
    <property type="evidence" value="ECO:0007669"/>
    <property type="project" value="InterPro"/>
</dbReference>
<keyword evidence="3" id="KW-1185">Reference proteome</keyword>
<comment type="caution">
    <text evidence="2">The sequence shown here is derived from an EMBL/GenBank/DDBJ whole genome shotgun (WGS) entry which is preliminary data.</text>
</comment>
<dbReference type="AlphaFoldDB" id="A0AAV1PJA4"/>